<dbReference type="Proteomes" id="UP000318681">
    <property type="component" value="Unassembled WGS sequence"/>
</dbReference>
<keyword evidence="2 4" id="KW-0378">Hydrolase</keyword>
<dbReference type="PROSITE" id="PS01173">
    <property type="entry name" value="LIPASE_GDXG_HIS"/>
    <property type="match status" value="1"/>
</dbReference>
<dbReference type="InterPro" id="IPR013094">
    <property type="entry name" value="AB_hydrolase_3"/>
</dbReference>
<evidence type="ECO:0000256" key="2">
    <source>
        <dbReference type="ARBA" id="ARBA00022801"/>
    </source>
</evidence>
<reference evidence="4 5" key="1">
    <citation type="submission" date="2019-07" db="EMBL/GenBank/DDBJ databases">
        <title>Sphingomonas solaris sp. nov., isolated from a solar panel from Boston, Massachusetts.</title>
        <authorList>
            <person name="Tanner K."/>
            <person name="Pascual J."/>
            <person name="Mancuso C."/>
            <person name="Pereto J."/>
            <person name="Khalil A."/>
            <person name="Vilanova C."/>
        </authorList>
    </citation>
    <scope>NUCLEOTIDE SEQUENCE [LARGE SCALE GENOMIC DNA]</scope>
    <source>
        <strain evidence="4 5">R4DWN</strain>
    </source>
</reference>
<dbReference type="GO" id="GO:0016787">
    <property type="term" value="F:hydrolase activity"/>
    <property type="evidence" value="ECO:0007669"/>
    <property type="project" value="UniProtKB-KW"/>
</dbReference>
<comment type="caution">
    <text evidence="4">The sequence shown here is derived from an EMBL/GenBank/DDBJ whole genome shotgun (WGS) entry which is preliminary data.</text>
</comment>
<sequence length="322" mass="34115">MTDPIRPDVRRFLDYVNALPGPRGHELPPEASRAMFRAMRDVADAPVGELAVIRDLAVPADHGTIRARLYDARETRAPGPVMVFFHGGGFVIGDLDSHEPLCAEFARLLDLPVVAVDYRLAPETPWPAAPDDCEAAARHVAETPGFLGRGVSGLVLAGDSAGGTMTIVTAMALRDRPAAVPVLAQFPIYPSLGRATEFPSFERYKADHFLTEESLRFFGDAYAADYDHWRAVPTLGDLAGLPPALVLTAGLDPIRDEGRAYVAALAAAGVPVVFREAVGTIHGFCNMRKAIPSSQGDIAGALVALKAIVGEAAATAAMVQAA</sequence>
<organism evidence="4 5">
    <name type="scientific">Alterirhizorhabdus solaris</name>
    <dbReference type="NCBI Taxonomy" id="2529389"/>
    <lineage>
        <taxon>Bacteria</taxon>
        <taxon>Pseudomonadati</taxon>
        <taxon>Pseudomonadota</taxon>
        <taxon>Alphaproteobacteria</taxon>
        <taxon>Sphingomonadales</taxon>
        <taxon>Rhizorhabdaceae</taxon>
        <taxon>Alterirhizorhabdus</taxon>
    </lineage>
</organism>
<feature type="domain" description="Alpha/beta hydrolase fold-3" evidence="3">
    <location>
        <begin position="82"/>
        <end position="285"/>
    </location>
</feature>
<keyword evidence="5" id="KW-1185">Reference proteome</keyword>
<dbReference type="SUPFAM" id="SSF53474">
    <property type="entry name" value="alpha/beta-Hydrolases"/>
    <property type="match status" value="1"/>
</dbReference>
<dbReference type="RefSeq" id="WP_145155190.1">
    <property type="nucleotide sequence ID" value="NZ_VNIM01000117.1"/>
</dbReference>
<dbReference type="PANTHER" id="PTHR48081:SF8">
    <property type="entry name" value="ALPHA_BETA HYDROLASE FOLD-3 DOMAIN-CONTAINING PROTEIN-RELATED"/>
    <property type="match status" value="1"/>
</dbReference>
<dbReference type="AlphaFoldDB" id="A0A558QTY4"/>
<protein>
    <submittedName>
        <fullName evidence="4">Alpha/beta hydrolase</fullName>
    </submittedName>
</protein>
<evidence type="ECO:0000313" key="4">
    <source>
        <dbReference type="EMBL" id="TVV70588.1"/>
    </source>
</evidence>
<comment type="similarity">
    <text evidence="1">Belongs to the 'GDXG' lipolytic enzyme family.</text>
</comment>
<proteinExistence type="inferred from homology"/>
<accession>A0A558QTY4</accession>
<evidence type="ECO:0000259" key="3">
    <source>
        <dbReference type="Pfam" id="PF07859"/>
    </source>
</evidence>
<dbReference type="Gene3D" id="3.40.50.1820">
    <property type="entry name" value="alpha/beta hydrolase"/>
    <property type="match status" value="1"/>
</dbReference>
<dbReference type="PANTHER" id="PTHR48081">
    <property type="entry name" value="AB HYDROLASE SUPERFAMILY PROTEIN C4A8.06C"/>
    <property type="match status" value="1"/>
</dbReference>
<dbReference type="OrthoDB" id="9806180at2"/>
<dbReference type="Pfam" id="PF07859">
    <property type="entry name" value="Abhydrolase_3"/>
    <property type="match status" value="1"/>
</dbReference>
<dbReference type="InterPro" id="IPR029058">
    <property type="entry name" value="AB_hydrolase_fold"/>
</dbReference>
<gene>
    <name evidence="4" type="ORF">FOY91_18755</name>
</gene>
<dbReference type="EMBL" id="VNIM01000117">
    <property type="protein sequence ID" value="TVV70588.1"/>
    <property type="molecule type" value="Genomic_DNA"/>
</dbReference>
<dbReference type="InterPro" id="IPR050300">
    <property type="entry name" value="GDXG_lipolytic_enzyme"/>
</dbReference>
<evidence type="ECO:0000256" key="1">
    <source>
        <dbReference type="ARBA" id="ARBA00010515"/>
    </source>
</evidence>
<dbReference type="InterPro" id="IPR002168">
    <property type="entry name" value="Lipase_GDXG_HIS_AS"/>
</dbReference>
<name>A0A558QTY4_9SPHN</name>
<evidence type="ECO:0000313" key="5">
    <source>
        <dbReference type="Proteomes" id="UP000318681"/>
    </source>
</evidence>